<dbReference type="STRING" id="9598.ENSPTRP00000047743"/>
<comment type="caution">
    <text evidence="1">The sequence shown here is derived from an EMBL/GenBank/DDBJ whole genome shotgun (WGS) entry which is preliminary data.</text>
</comment>
<evidence type="ECO:0000313" key="1">
    <source>
        <dbReference type="EMBL" id="PNI88297.1"/>
    </source>
</evidence>
<organism evidence="1 2">
    <name type="scientific">Pan troglodytes</name>
    <name type="common">Chimpanzee</name>
    <dbReference type="NCBI Taxonomy" id="9598"/>
    <lineage>
        <taxon>Eukaryota</taxon>
        <taxon>Metazoa</taxon>
        <taxon>Chordata</taxon>
        <taxon>Craniata</taxon>
        <taxon>Vertebrata</taxon>
        <taxon>Euteleostomi</taxon>
        <taxon>Mammalia</taxon>
        <taxon>Eutheria</taxon>
        <taxon>Euarchontoglires</taxon>
        <taxon>Primates</taxon>
        <taxon>Haplorrhini</taxon>
        <taxon>Catarrhini</taxon>
        <taxon>Hominidae</taxon>
        <taxon>Pan</taxon>
    </lineage>
</organism>
<dbReference type="EMBL" id="NBAG03000184">
    <property type="protein sequence ID" value="PNI88297.1"/>
    <property type="molecule type" value="Genomic_DNA"/>
</dbReference>
<name>A0A2J8PWA2_PANTR</name>
<reference evidence="1 2" key="1">
    <citation type="submission" date="2017-12" db="EMBL/GenBank/DDBJ databases">
        <title>High-resolution comparative analysis of great ape genomes.</title>
        <authorList>
            <person name="Pollen A."/>
            <person name="Hastie A."/>
            <person name="Hormozdiari F."/>
            <person name="Dougherty M."/>
            <person name="Liu R."/>
            <person name="Chaisson M."/>
            <person name="Hoppe E."/>
            <person name="Hill C."/>
            <person name="Pang A."/>
            <person name="Hillier L."/>
            <person name="Baker C."/>
            <person name="Armstrong J."/>
            <person name="Shendure J."/>
            <person name="Paten B."/>
            <person name="Wilson R."/>
            <person name="Chao H."/>
            <person name="Schneider V."/>
            <person name="Ventura M."/>
            <person name="Kronenberg Z."/>
            <person name="Murali S."/>
            <person name="Gordon D."/>
            <person name="Cantsilieris S."/>
            <person name="Munson K."/>
            <person name="Nelson B."/>
            <person name="Raja A."/>
            <person name="Underwood J."/>
            <person name="Diekhans M."/>
            <person name="Fiddes I."/>
            <person name="Haussler D."/>
            <person name="Eichler E."/>
        </authorList>
    </citation>
    <scope>NUCLEOTIDE SEQUENCE [LARGE SCALE GENOMIC DNA]</scope>
    <source>
        <strain evidence="1">Yerkes chimp pedigree #C0471</strain>
    </source>
</reference>
<dbReference type="AlphaFoldDB" id="A0A2J8PWA2"/>
<dbReference type="Proteomes" id="UP000236370">
    <property type="component" value="Unassembled WGS sequence"/>
</dbReference>
<proteinExistence type="predicted"/>
<sequence>MAAAAAETPEVLRECGCKGIRTCLICERQRGGDPPWELPPAE</sequence>
<evidence type="ECO:0000313" key="2">
    <source>
        <dbReference type="Proteomes" id="UP000236370"/>
    </source>
</evidence>
<protein>
    <submittedName>
        <fullName evidence="1">ALKBH4 isoform 2</fullName>
    </submittedName>
</protein>
<accession>A0A2J8PWA2</accession>
<gene>
    <name evidence="1" type="ORF">CK820_G0055414</name>
</gene>